<protein>
    <submittedName>
        <fullName evidence="1">Phytanoyl-CoA dioxygenase family protein</fullName>
    </submittedName>
</protein>
<name>A0ABS9QDB8_9HYPH</name>
<dbReference type="PANTHER" id="PTHR20883:SF49">
    <property type="entry name" value="PHYTANOYL-COA DIOXYGENASE"/>
    <property type="match status" value="1"/>
</dbReference>
<sequence length="242" mass="26702">MTELSQLRDAFERDGVIVLRGLLTAEAVLRMRAAAAELLDPLEPHSSGLTEKRGLWREHPVFREFVQFSAAPRLAAALMRSSSARFFFDRLAYKGPSGLFPIPWHRDQPHWPVAGKMVCTIGIALDPIRIETGGLEFQPGTHLKSAPQQTDAGSPAAVSWEMEPGDCHIYSSMLVHRMGASAAGDRRYSFVTRWLGEDASIDPRPGTDSSLFGCFLEATEPPDFAALEPDWGSLRLVSPRTN</sequence>
<dbReference type="Gene3D" id="2.60.120.620">
    <property type="entry name" value="q2cbj1_9rhob like domain"/>
    <property type="match status" value="1"/>
</dbReference>
<proteinExistence type="predicted"/>
<dbReference type="Proteomes" id="UP001201701">
    <property type="component" value="Unassembled WGS sequence"/>
</dbReference>
<dbReference type="PANTHER" id="PTHR20883">
    <property type="entry name" value="PHYTANOYL-COA DIOXYGENASE DOMAIN CONTAINING 1"/>
    <property type="match status" value="1"/>
</dbReference>
<evidence type="ECO:0000313" key="1">
    <source>
        <dbReference type="EMBL" id="MCG7505406.1"/>
    </source>
</evidence>
<keyword evidence="1" id="KW-0560">Oxidoreductase</keyword>
<dbReference type="EMBL" id="JAKREW010000007">
    <property type="protein sequence ID" value="MCG7505406.1"/>
    <property type="molecule type" value="Genomic_DNA"/>
</dbReference>
<evidence type="ECO:0000313" key="2">
    <source>
        <dbReference type="Proteomes" id="UP001201701"/>
    </source>
</evidence>
<dbReference type="GO" id="GO:0051213">
    <property type="term" value="F:dioxygenase activity"/>
    <property type="evidence" value="ECO:0007669"/>
    <property type="project" value="UniProtKB-KW"/>
</dbReference>
<dbReference type="RefSeq" id="WP_239364433.1">
    <property type="nucleotide sequence ID" value="NZ_JAKREW010000007.1"/>
</dbReference>
<accession>A0ABS9QDB8</accession>
<dbReference type="InterPro" id="IPR008775">
    <property type="entry name" value="Phytyl_CoA_dOase-like"/>
</dbReference>
<dbReference type="SUPFAM" id="SSF51197">
    <property type="entry name" value="Clavaminate synthase-like"/>
    <property type="match status" value="1"/>
</dbReference>
<gene>
    <name evidence="1" type="ORF">L4923_10310</name>
</gene>
<comment type="caution">
    <text evidence="1">The sequence shown here is derived from an EMBL/GenBank/DDBJ whole genome shotgun (WGS) entry which is preliminary data.</text>
</comment>
<dbReference type="Pfam" id="PF05721">
    <property type="entry name" value="PhyH"/>
    <property type="match status" value="1"/>
</dbReference>
<keyword evidence="1" id="KW-0223">Dioxygenase</keyword>
<organism evidence="1 2">
    <name type="scientific">Mesorhizobium retamae</name>
    <dbReference type="NCBI Taxonomy" id="2912854"/>
    <lineage>
        <taxon>Bacteria</taxon>
        <taxon>Pseudomonadati</taxon>
        <taxon>Pseudomonadota</taxon>
        <taxon>Alphaproteobacteria</taxon>
        <taxon>Hyphomicrobiales</taxon>
        <taxon>Phyllobacteriaceae</taxon>
        <taxon>Mesorhizobium</taxon>
    </lineage>
</organism>
<keyword evidence="2" id="KW-1185">Reference proteome</keyword>
<reference evidence="1 2" key="1">
    <citation type="submission" date="2022-02" db="EMBL/GenBank/DDBJ databases">
        <title>Draft genome sequence of Mezorhizobium retamae strain IRAMC:0171 isolated from Retama raetam nodules.</title>
        <authorList>
            <person name="Bengaied R."/>
            <person name="Sbissi I."/>
            <person name="Huber K."/>
            <person name="Ghodbane F."/>
            <person name="Nouioui I."/>
            <person name="Tarhouni M."/>
            <person name="Gtari M."/>
        </authorList>
    </citation>
    <scope>NUCLEOTIDE SEQUENCE [LARGE SCALE GENOMIC DNA]</scope>
    <source>
        <strain evidence="1 2">IRAMC:0171</strain>
    </source>
</reference>